<dbReference type="GO" id="GO:0005524">
    <property type="term" value="F:ATP binding"/>
    <property type="evidence" value="ECO:0007669"/>
    <property type="project" value="UniProtKB-KW"/>
</dbReference>
<name>A0A4R8V8C1_9MICO</name>
<dbReference type="PANTHER" id="PTHR12358:SF106">
    <property type="entry name" value="LIPID KINASE YEGS"/>
    <property type="match status" value="1"/>
</dbReference>
<reference evidence="9 10" key="1">
    <citation type="submission" date="2019-03" db="EMBL/GenBank/DDBJ databases">
        <title>Genomics of glacier-inhabiting Cryobacterium strains.</title>
        <authorList>
            <person name="Liu Q."/>
            <person name="Xin Y.-H."/>
        </authorList>
    </citation>
    <scope>NUCLEOTIDE SEQUENCE [LARGE SCALE GENOMIC DNA]</scope>
    <source>
        <strain evidence="9 10">CGMCC 1.10440</strain>
    </source>
</reference>
<keyword evidence="8" id="KW-1208">Phospholipid metabolism</keyword>
<dbReference type="SMART" id="SM00046">
    <property type="entry name" value="DAGKc"/>
    <property type="match status" value="1"/>
</dbReference>
<dbReference type="Pfam" id="PF19279">
    <property type="entry name" value="YegS_C"/>
    <property type="match status" value="1"/>
</dbReference>
<keyword evidence="6" id="KW-0067">ATP-binding</keyword>
<dbReference type="InterPro" id="IPR017438">
    <property type="entry name" value="ATP-NAD_kinase_N"/>
</dbReference>
<keyword evidence="4" id="KW-0547">Nucleotide-binding</keyword>
<organism evidence="9 10">
    <name type="scientific">Terrimesophilobacter mesophilus</name>
    <dbReference type="NCBI Taxonomy" id="433647"/>
    <lineage>
        <taxon>Bacteria</taxon>
        <taxon>Bacillati</taxon>
        <taxon>Actinomycetota</taxon>
        <taxon>Actinomycetes</taxon>
        <taxon>Micrococcales</taxon>
        <taxon>Microbacteriaceae</taxon>
        <taxon>Terrimesophilobacter</taxon>
    </lineage>
</organism>
<evidence type="ECO:0000256" key="5">
    <source>
        <dbReference type="ARBA" id="ARBA00022777"/>
    </source>
</evidence>
<protein>
    <submittedName>
        <fullName evidence="9">Diacylglycerol kinase</fullName>
    </submittedName>
</protein>
<evidence type="ECO:0000256" key="2">
    <source>
        <dbReference type="ARBA" id="ARBA00005983"/>
    </source>
</evidence>
<proteinExistence type="inferred from homology"/>
<comment type="caution">
    <text evidence="9">The sequence shown here is derived from an EMBL/GenBank/DDBJ whole genome shotgun (WGS) entry which is preliminary data.</text>
</comment>
<evidence type="ECO:0000256" key="8">
    <source>
        <dbReference type="ARBA" id="ARBA00023264"/>
    </source>
</evidence>
<dbReference type="InterPro" id="IPR001206">
    <property type="entry name" value="Diacylglycerol_kinase_cat_dom"/>
</dbReference>
<dbReference type="GO" id="GO:0008654">
    <property type="term" value="P:phospholipid biosynthetic process"/>
    <property type="evidence" value="ECO:0007669"/>
    <property type="project" value="UniProtKB-KW"/>
</dbReference>
<evidence type="ECO:0000256" key="1">
    <source>
        <dbReference type="ARBA" id="ARBA00001946"/>
    </source>
</evidence>
<evidence type="ECO:0000313" key="9">
    <source>
        <dbReference type="EMBL" id="TFB79381.1"/>
    </source>
</evidence>
<dbReference type="OrthoDB" id="142078at2"/>
<dbReference type="InterPro" id="IPR050187">
    <property type="entry name" value="Lipid_Phosphate_FormReg"/>
</dbReference>
<dbReference type="GO" id="GO:0005886">
    <property type="term" value="C:plasma membrane"/>
    <property type="evidence" value="ECO:0007669"/>
    <property type="project" value="TreeGrafter"/>
</dbReference>
<evidence type="ECO:0000256" key="6">
    <source>
        <dbReference type="ARBA" id="ARBA00022840"/>
    </source>
</evidence>
<comment type="cofactor">
    <cofactor evidence="1">
        <name>Mg(2+)</name>
        <dbReference type="ChEBI" id="CHEBI:18420"/>
    </cofactor>
</comment>
<gene>
    <name evidence="9" type="ORF">E3N84_04530</name>
</gene>
<dbReference type="SUPFAM" id="SSF111331">
    <property type="entry name" value="NAD kinase/diacylglycerol kinase-like"/>
    <property type="match status" value="1"/>
</dbReference>
<dbReference type="InterPro" id="IPR016064">
    <property type="entry name" value="NAD/diacylglycerol_kinase_sf"/>
</dbReference>
<comment type="similarity">
    <text evidence="2">Belongs to the diacylglycerol/lipid kinase family.</text>
</comment>
<dbReference type="EMBL" id="SOFI01000003">
    <property type="protein sequence ID" value="TFB79381.1"/>
    <property type="molecule type" value="Genomic_DNA"/>
</dbReference>
<dbReference type="Gene3D" id="2.60.200.40">
    <property type="match status" value="1"/>
</dbReference>
<keyword evidence="7" id="KW-0594">Phospholipid biosynthesis</keyword>
<dbReference type="InterPro" id="IPR045540">
    <property type="entry name" value="YegS/DAGK_C"/>
</dbReference>
<dbReference type="Pfam" id="PF00781">
    <property type="entry name" value="DAGK_cat"/>
    <property type="match status" value="1"/>
</dbReference>
<evidence type="ECO:0000256" key="4">
    <source>
        <dbReference type="ARBA" id="ARBA00022741"/>
    </source>
</evidence>
<dbReference type="GO" id="GO:0004143">
    <property type="term" value="F:ATP-dependent diacylglycerol kinase activity"/>
    <property type="evidence" value="ECO:0007669"/>
    <property type="project" value="TreeGrafter"/>
</dbReference>
<dbReference type="Proteomes" id="UP000298488">
    <property type="component" value="Unassembled WGS sequence"/>
</dbReference>
<dbReference type="PROSITE" id="PS50146">
    <property type="entry name" value="DAGK"/>
    <property type="match status" value="1"/>
</dbReference>
<dbReference type="AlphaFoldDB" id="A0A4R8V8C1"/>
<dbReference type="NCBIfam" id="NF008882">
    <property type="entry name" value="PRK11914.1"/>
    <property type="match status" value="1"/>
</dbReference>
<evidence type="ECO:0000256" key="7">
    <source>
        <dbReference type="ARBA" id="ARBA00023209"/>
    </source>
</evidence>
<dbReference type="Gene3D" id="3.40.50.10330">
    <property type="entry name" value="Probable inorganic polyphosphate/atp-NAD kinase, domain 1"/>
    <property type="match status" value="1"/>
</dbReference>
<keyword evidence="3" id="KW-0808">Transferase</keyword>
<sequence length="315" mass="33111">MTTTRGRRIVVAINPQASFGRSRAVGPAVVHTLRAAGHDVTSLTEPDFEQLRAAAAAALAKKPDALVVVGGDGMVNLGVNLVAGTGIPLGIVPSGTGNDMSRGLRIPVGNTEGAIDALLAALGRPPRTIDAGRVTHGDGSTSWYACVLSAGFDAIVNERANLMRWPRGRQRYNLALLRELAMLKPIRYRLELDGVASETDAVLVAVANNTSLGGGMLVTPDAQVDDGLLDVLVVQPLSRTAFLRIFPRVFKGTHVTDARVSISRARRIRIDADGIVAYADGERVSALPIEVEVVPGSLRVLASSPTATALRVPTP</sequence>
<evidence type="ECO:0000256" key="3">
    <source>
        <dbReference type="ARBA" id="ARBA00022679"/>
    </source>
</evidence>
<keyword evidence="5 9" id="KW-0418">Kinase</keyword>
<keyword evidence="7" id="KW-0443">Lipid metabolism</keyword>
<accession>A0A4R8V8C1</accession>
<dbReference type="RefSeq" id="WP_104095255.1">
    <property type="nucleotide sequence ID" value="NZ_JACHBP010000001.1"/>
</dbReference>
<dbReference type="PANTHER" id="PTHR12358">
    <property type="entry name" value="SPHINGOSINE KINASE"/>
    <property type="match status" value="1"/>
</dbReference>
<keyword evidence="7" id="KW-0444">Lipid biosynthesis</keyword>
<evidence type="ECO:0000313" key="10">
    <source>
        <dbReference type="Proteomes" id="UP000298488"/>
    </source>
</evidence>
<keyword evidence="10" id="KW-1185">Reference proteome</keyword>